<dbReference type="EMBL" id="AAXD02000018">
    <property type="protein sequence ID" value="EDN83461.1"/>
    <property type="molecule type" value="Genomic_DNA"/>
</dbReference>
<protein>
    <submittedName>
        <fullName evidence="1">Uncharacterized protein</fullName>
    </submittedName>
</protein>
<dbReference type="AlphaFoldDB" id="A7A3H8"/>
<comment type="caution">
    <text evidence="1">The sequence shown here is derived from an EMBL/GenBank/DDBJ whole genome shotgun (WGS) entry which is preliminary data.</text>
</comment>
<proteinExistence type="predicted"/>
<evidence type="ECO:0000313" key="2">
    <source>
        <dbReference type="Proteomes" id="UP000003773"/>
    </source>
</evidence>
<dbReference type="Proteomes" id="UP000003773">
    <property type="component" value="Unassembled WGS sequence"/>
</dbReference>
<reference evidence="1 2" key="1">
    <citation type="submission" date="2007-04" db="EMBL/GenBank/DDBJ databases">
        <authorList>
            <person name="Fulton L."/>
            <person name="Clifton S."/>
            <person name="Fulton B."/>
            <person name="Xu J."/>
            <person name="Minx P."/>
            <person name="Pepin K.H."/>
            <person name="Johnson M."/>
            <person name="Thiruvilangam P."/>
            <person name="Bhonagiri V."/>
            <person name="Nash W.E."/>
            <person name="Mardis E.R."/>
            <person name="Wilson R.K."/>
        </authorList>
    </citation>
    <scope>NUCLEOTIDE SEQUENCE [LARGE SCALE GENOMIC DNA]</scope>
    <source>
        <strain evidence="1 2">L2-32</strain>
    </source>
</reference>
<dbReference type="HOGENOM" id="CLU_3230239_0_0_11"/>
<accession>A7A3H8</accession>
<evidence type="ECO:0000313" key="1">
    <source>
        <dbReference type="EMBL" id="EDN83461.1"/>
    </source>
</evidence>
<sequence length="43" mass="4952">MLWLVVGLLTLGCLDIYTSMYIDFCISIALCGFCRHLHFLRLS</sequence>
<gene>
    <name evidence="1" type="ORF">BIFADO_00368</name>
</gene>
<name>A7A3H8_BIFAD</name>
<reference evidence="1 2" key="2">
    <citation type="submission" date="2007-05" db="EMBL/GenBank/DDBJ databases">
        <title>Draft genome sequence of Bifidobacterium adolescentis (L2-32).</title>
        <authorList>
            <person name="Sudarsanam P."/>
            <person name="Ley R."/>
            <person name="Guruge J."/>
            <person name="Turnbaugh P.J."/>
            <person name="Mahowald M."/>
            <person name="Liep D."/>
            <person name="Gordon J."/>
        </authorList>
    </citation>
    <scope>NUCLEOTIDE SEQUENCE [LARGE SCALE GENOMIC DNA]</scope>
    <source>
        <strain evidence="1 2">L2-32</strain>
    </source>
</reference>
<organism evidence="1 2">
    <name type="scientific">Bifidobacterium adolescentis L2-32</name>
    <dbReference type="NCBI Taxonomy" id="411481"/>
    <lineage>
        <taxon>Bacteria</taxon>
        <taxon>Bacillati</taxon>
        <taxon>Actinomycetota</taxon>
        <taxon>Actinomycetes</taxon>
        <taxon>Bifidobacteriales</taxon>
        <taxon>Bifidobacteriaceae</taxon>
        <taxon>Bifidobacterium</taxon>
    </lineage>
</organism>